<dbReference type="AlphaFoldDB" id="W7N531"/>
<dbReference type="Proteomes" id="UP000009096">
    <property type="component" value="Chromosome 6"/>
</dbReference>
<dbReference type="RefSeq" id="XP_018761391.1">
    <property type="nucleotide sequence ID" value="XM_018902614.1"/>
</dbReference>
<keyword evidence="2" id="KW-1185">Reference proteome</keyword>
<proteinExistence type="predicted"/>
<evidence type="ECO:0000313" key="2">
    <source>
        <dbReference type="Proteomes" id="UP000009096"/>
    </source>
</evidence>
<name>W7N531_GIBM7</name>
<evidence type="ECO:0000313" key="1">
    <source>
        <dbReference type="EMBL" id="EWG55200.1"/>
    </source>
</evidence>
<dbReference type="VEuPathDB" id="FungiDB:FVEG_13239"/>
<dbReference type="KEGG" id="fvr:FVEG_13239"/>
<reference evidence="1 2" key="1">
    <citation type="journal article" date="2010" name="Nature">
        <title>Comparative genomics reveals mobile pathogenicity chromosomes in Fusarium.</title>
        <authorList>
            <person name="Ma L.J."/>
            <person name="van der Does H.C."/>
            <person name="Borkovich K.A."/>
            <person name="Coleman J.J."/>
            <person name="Daboussi M.J."/>
            <person name="Di Pietro A."/>
            <person name="Dufresne M."/>
            <person name="Freitag M."/>
            <person name="Grabherr M."/>
            <person name="Henrissat B."/>
            <person name="Houterman P.M."/>
            <person name="Kang S."/>
            <person name="Shim W.B."/>
            <person name="Woloshuk C."/>
            <person name="Xie X."/>
            <person name="Xu J.R."/>
            <person name="Antoniw J."/>
            <person name="Baker S.E."/>
            <person name="Bluhm B.H."/>
            <person name="Breakspear A."/>
            <person name="Brown D.W."/>
            <person name="Butchko R.A."/>
            <person name="Chapman S."/>
            <person name="Coulson R."/>
            <person name="Coutinho P.M."/>
            <person name="Danchin E.G."/>
            <person name="Diener A."/>
            <person name="Gale L.R."/>
            <person name="Gardiner D.M."/>
            <person name="Goff S."/>
            <person name="Hammond-Kosack K.E."/>
            <person name="Hilburn K."/>
            <person name="Hua-Van A."/>
            <person name="Jonkers W."/>
            <person name="Kazan K."/>
            <person name="Kodira C.D."/>
            <person name="Koehrsen M."/>
            <person name="Kumar L."/>
            <person name="Lee Y.H."/>
            <person name="Li L."/>
            <person name="Manners J.M."/>
            <person name="Miranda-Saavedra D."/>
            <person name="Mukherjee M."/>
            <person name="Park G."/>
            <person name="Park J."/>
            <person name="Park S.Y."/>
            <person name="Proctor R.H."/>
            <person name="Regev A."/>
            <person name="Ruiz-Roldan M.C."/>
            <person name="Sain D."/>
            <person name="Sakthikumar S."/>
            <person name="Sykes S."/>
            <person name="Schwartz D.C."/>
            <person name="Turgeon B.G."/>
            <person name="Wapinski I."/>
            <person name="Yoder O."/>
            <person name="Young S."/>
            <person name="Zeng Q."/>
            <person name="Zhou S."/>
            <person name="Galagan J."/>
            <person name="Cuomo C.A."/>
            <person name="Kistler H.C."/>
            <person name="Rep M."/>
        </authorList>
    </citation>
    <scope>NUCLEOTIDE SEQUENCE [LARGE SCALE GENOMIC DNA]</scope>
    <source>
        <strain evidence="2">M3125 / FGSC 7600</strain>
    </source>
</reference>
<gene>
    <name evidence="1" type="ORF">FVEG_13239</name>
</gene>
<sequence length="260" mass="29839">MKSSGMGRQFELLYSLLEDGKHQVIFQNLRHLEIDRSECIDFSMCDPEPIFLLRRAPRLQTVIFRSLVVLAETQYNDAAIQDFCAAVANLTELQIEGLGSFFPGIPATELLEFLSPRTKKILQHLRLDLDRVLGRPTSEQRPITPQQIKQFTSLRTLELDPSCYCTRRIRDGVDIQEFMPFDMTSQPQGSTPTIASVFELETHLVEFLPQTVETLTIVCEARDVSHRYIFTTFFDRMALYGLAYDTTLLANELFLASFRT</sequence>
<dbReference type="EMBL" id="CM000583">
    <property type="protein sequence ID" value="EWG55200.1"/>
    <property type="molecule type" value="Genomic_DNA"/>
</dbReference>
<dbReference type="GeneID" id="30070607"/>
<accession>W7N531</accession>
<organism evidence="1 2">
    <name type="scientific">Gibberella moniliformis (strain M3125 / FGSC 7600)</name>
    <name type="common">Maize ear and stalk rot fungus</name>
    <name type="synonym">Fusarium verticillioides</name>
    <dbReference type="NCBI Taxonomy" id="334819"/>
    <lineage>
        <taxon>Eukaryota</taxon>
        <taxon>Fungi</taxon>
        <taxon>Dikarya</taxon>
        <taxon>Ascomycota</taxon>
        <taxon>Pezizomycotina</taxon>
        <taxon>Sordariomycetes</taxon>
        <taxon>Hypocreomycetidae</taxon>
        <taxon>Hypocreales</taxon>
        <taxon>Nectriaceae</taxon>
        <taxon>Fusarium</taxon>
        <taxon>Fusarium fujikuroi species complex</taxon>
    </lineage>
</organism>
<dbReference type="EMBL" id="DS022263">
    <property type="protein sequence ID" value="EWG55200.1"/>
    <property type="molecule type" value="Genomic_DNA"/>
</dbReference>
<protein>
    <submittedName>
        <fullName evidence="1">Uncharacterized protein</fullName>
    </submittedName>
</protein>
<dbReference type="STRING" id="334819.W7N531"/>
<dbReference type="OrthoDB" id="2520703at2759"/>